<evidence type="ECO:0000256" key="10">
    <source>
        <dbReference type="ARBA" id="ARBA00052810"/>
    </source>
</evidence>
<dbReference type="PANTHER" id="PTHR10632:SF2">
    <property type="entry name" value="SULFIDE:QUINONE OXIDOREDUCTASE, MITOCHONDRIAL"/>
    <property type="match status" value="1"/>
</dbReference>
<comment type="caution">
    <text evidence="18">The sequence shown here is derived from an EMBL/GenBank/DDBJ whole genome shotgun (WGS) entry which is preliminary data.</text>
</comment>
<dbReference type="Pfam" id="PF07992">
    <property type="entry name" value="Pyr_redox_2"/>
    <property type="match status" value="1"/>
</dbReference>
<gene>
    <name evidence="18" type="ORF">HCN44_002055</name>
</gene>
<keyword evidence="7" id="KW-0560">Oxidoreductase</keyword>
<keyword evidence="3" id="KW-0285">Flavoprotein</keyword>
<keyword evidence="8" id="KW-0496">Mitochondrion</keyword>
<dbReference type="GO" id="GO:0005739">
    <property type="term" value="C:mitochondrion"/>
    <property type="evidence" value="ECO:0007669"/>
    <property type="project" value="UniProtKB-SubCell"/>
</dbReference>
<keyword evidence="4" id="KW-0874">Quinone</keyword>
<organism evidence="18 19">
    <name type="scientific">Aphidius gifuensis</name>
    <name type="common">Parasitoid wasp</name>
    <dbReference type="NCBI Taxonomy" id="684658"/>
    <lineage>
        <taxon>Eukaryota</taxon>
        <taxon>Metazoa</taxon>
        <taxon>Ecdysozoa</taxon>
        <taxon>Arthropoda</taxon>
        <taxon>Hexapoda</taxon>
        <taxon>Insecta</taxon>
        <taxon>Pterygota</taxon>
        <taxon>Neoptera</taxon>
        <taxon>Endopterygota</taxon>
        <taxon>Hymenoptera</taxon>
        <taxon>Apocrita</taxon>
        <taxon>Ichneumonoidea</taxon>
        <taxon>Braconidae</taxon>
        <taxon>Aphidiinae</taxon>
        <taxon>Aphidius</taxon>
    </lineage>
</organism>
<evidence type="ECO:0000256" key="6">
    <source>
        <dbReference type="ARBA" id="ARBA00022946"/>
    </source>
</evidence>
<evidence type="ECO:0000256" key="4">
    <source>
        <dbReference type="ARBA" id="ARBA00022719"/>
    </source>
</evidence>
<evidence type="ECO:0000256" key="9">
    <source>
        <dbReference type="ARBA" id="ARBA00051038"/>
    </source>
</evidence>
<keyword evidence="6" id="KW-0809">Transit peptide</keyword>
<comment type="cofactor">
    <cofactor evidence="1">
        <name>FAD</name>
        <dbReference type="ChEBI" id="CHEBI:57692"/>
    </cofactor>
</comment>
<feature type="domain" description="FAD/NAD(P)-binding" evidence="17">
    <location>
        <begin position="28"/>
        <end position="147"/>
    </location>
</feature>
<reference evidence="18 19" key="1">
    <citation type="submission" date="2020-08" db="EMBL/GenBank/DDBJ databases">
        <title>Aphidius gifuensis genome sequencing and assembly.</title>
        <authorList>
            <person name="Du Z."/>
        </authorList>
    </citation>
    <scope>NUCLEOTIDE SEQUENCE [LARGE SCALE GENOMIC DNA]</scope>
    <source>
        <strain evidence="18">YNYX2018</strain>
        <tissue evidence="18">Adults</tissue>
    </source>
</reference>
<evidence type="ECO:0000256" key="12">
    <source>
        <dbReference type="ARBA" id="ARBA00059167"/>
    </source>
</evidence>
<dbReference type="Gene3D" id="3.50.50.60">
    <property type="entry name" value="FAD/NAD(P)-binding domain"/>
    <property type="match status" value="2"/>
</dbReference>
<sequence>MLRISNKFMTIKTLSNVYSTKNVHHNCKVLVVGGGTGGCSMAAKLSKKFNKSPNHVIIVEPSEVHYYQPMFTLVGGGLKEFSSSHRRMIDVLPKNSQWLKDSVMTFDPESNKVITKNGDTIEYEIMLVAMGLQLNWNNIPGLVDALKNPESQVCSIYSSETVTKVFDKIKKTTNGPGIFTFPNSPVKCPGAPQKIAYIAEDYWRKKKLRKQIDVIYNTSLPVIFGVKKYADALWNVCDKRDIKVNVQTCLVEVKDDKHEAVFRNLKNPDETFTKKYGFLHVVPPMGPPDALKSNKLLTNDAGFLCVDSQTLTHLKYKNIYGIGDCTSTPNSKTMAAIASQSKVLYKNIMNDFSGTTNKLHYNGYASCPLVTGPGKCIMAEFDYNLQPLETFPVDQKNELWIMYYMKKELFPFLYWNFMLKGNWNGPEFLRKLLSIFKSKNKSKVTK</sequence>
<proteinExistence type="inferred from homology"/>
<dbReference type="EMBL" id="JACMRX010000001">
    <property type="protein sequence ID" value="KAF7996423.1"/>
    <property type="molecule type" value="Genomic_DNA"/>
</dbReference>
<comment type="catalytic activity">
    <reaction evidence="9">
        <text>ubiquinone-10 + hydrogen sulfide + sulfite + 2 H(+) = ubiquinol-10 + thiosulfate</text>
        <dbReference type="Rhea" id="RHEA:38359"/>
        <dbReference type="ChEBI" id="CHEBI:15378"/>
        <dbReference type="ChEBI" id="CHEBI:17359"/>
        <dbReference type="ChEBI" id="CHEBI:29919"/>
        <dbReference type="ChEBI" id="CHEBI:33542"/>
        <dbReference type="ChEBI" id="CHEBI:46245"/>
        <dbReference type="ChEBI" id="CHEBI:64183"/>
    </reaction>
    <physiologicalReaction direction="left-to-right" evidence="9">
        <dbReference type="Rhea" id="RHEA:38360"/>
    </physiologicalReaction>
</comment>
<dbReference type="GO" id="GO:0070224">
    <property type="term" value="F:sulfide:quinone oxidoreductase activity"/>
    <property type="evidence" value="ECO:0007669"/>
    <property type="project" value="TreeGrafter"/>
</dbReference>
<evidence type="ECO:0000256" key="8">
    <source>
        <dbReference type="ARBA" id="ARBA00023128"/>
    </source>
</evidence>
<dbReference type="InterPro" id="IPR036188">
    <property type="entry name" value="FAD/NAD-bd_sf"/>
</dbReference>
<comment type="similarity">
    <text evidence="13">Belongs to the SQRD family.</text>
</comment>
<dbReference type="SUPFAM" id="SSF51905">
    <property type="entry name" value="FAD/NAD(P)-binding domain"/>
    <property type="match status" value="2"/>
</dbReference>
<evidence type="ECO:0000256" key="3">
    <source>
        <dbReference type="ARBA" id="ARBA00022630"/>
    </source>
</evidence>
<evidence type="ECO:0000256" key="7">
    <source>
        <dbReference type="ARBA" id="ARBA00023002"/>
    </source>
</evidence>
<dbReference type="PANTHER" id="PTHR10632">
    <property type="entry name" value="SULFIDE:QUINONE OXIDOREDUCTASE"/>
    <property type="match status" value="1"/>
</dbReference>
<keyword evidence="19" id="KW-1185">Reference proteome</keyword>
<comment type="catalytic activity">
    <reaction evidence="10">
        <text>ubiquinone-10 + hydrogen sulfide + glutathione + H(+) = S-sulfanylglutathione + ubiquinol-10</text>
        <dbReference type="Rhea" id="RHEA:62608"/>
        <dbReference type="ChEBI" id="CHEBI:15378"/>
        <dbReference type="ChEBI" id="CHEBI:29919"/>
        <dbReference type="ChEBI" id="CHEBI:46245"/>
        <dbReference type="ChEBI" id="CHEBI:57925"/>
        <dbReference type="ChEBI" id="CHEBI:58905"/>
        <dbReference type="ChEBI" id="CHEBI:64183"/>
    </reaction>
    <physiologicalReaction direction="left-to-right" evidence="10">
        <dbReference type="Rhea" id="RHEA:62609"/>
    </physiologicalReaction>
</comment>
<dbReference type="GO" id="GO:0106436">
    <property type="term" value="F:glutathione-dependent sulfide quinone oxidoreductase activity"/>
    <property type="evidence" value="ECO:0007669"/>
    <property type="project" value="UniProtKB-EC"/>
</dbReference>
<evidence type="ECO:0000256" key="1">
    <source>
        <dbReference type="ARBA" id="ARBA00001974"/>
    </source>
</evidence>
<evidence type="ECO:0000259" key="17">
    <source>
        <dbReference type="Pfam" id="PF07992"/>
    </source>
</evidence>
<evidence type="ECO:0000256" key="11">
    <source>
        <dbReference type="ARBA" id="ARBA00052986"/>
    </source>
</evidence>
<dbReference type="EC" id="1.8.5.8" evidence="14"/>
<evidence type="ECO:0000256" key="15">
    <source>
        <dbReference type="ARBA" id="ARBA00070160"/>
    </source>
</evidence>
<dbReference type="AlphaFoldDB" id="A0A835CWJ5"/>
<dbReference type="GO" id="GO:0070221">
    <property type="term" value="P:sulfide oxidation, using sulfide:quinone oxidoreductase"/>
    <property type="evidence" value="ECO:0007669"/>
    <property type="project" value="TreeGrafter"/>
</dbReference>
<dbReference type="GO" id="GO:0071949">
    <property type="term" value="F:FAD binding"/>
    <property type="evidence" value="ECO:0007669"/>
    <property type="project" value="TreeGrafter"/>
</dbReference>
<dbReference type="InterPro" id="IPR023753">
    <property type="entry name" value="FAD/NAD-binding_dom"/>
</dbReference>
<dbReference type="GO" id="GO:0048038">
    <property type="term" value="F:quinone binding"/>
    <property type="evidence" value="ECO:0007669"/>
    <property type="project" value="UniProtKB-KW"/>
</dbReference>
<evidence type="ECO:0000256" key="2">
    <source>
        <dbReference type="ARBA" id="ARBA00004173"/>
    </source>
</evidence>
<comment type="subcellular location">
    <subcellularLocation>
        <location evidence="2">Mitochondrion</location>
    </subcellularLocation>
</comment>
<evidence type="ECO:0000256" key="14">
    <source>
        <dbReference type="ARBA" id="ARBA00066447"/>
    </source>
</evidence>
<dbReference type="OrthoDB" id="5376590at2759"/>
<evidence type="ECO:0000256" key="13">
    <source>
        <dbReference type="ARBA" id="ARBA00060891"/>
    </source>
</evidence>
<comment type="catalytic activity">
    <reaction evidence="11">
        <text>a quinone + hydrogen sulfide + glutathione + H(+) = S-sulfanylglutathione + a quinol</text>
        <dbReference type="Rhea" id="RHEA:55156"/>
        <dbReference type="ChEBI" id="CHEBI:15378"/>
        <dbReference type="ChEBI" id="CHEBI:24646"/>
        <dbReference type="ChEBI" id="CHEBI:29919"/>
        <dbReference type="ChEBI" id="CHEBI:57925"/>
        <dbReference type="ChEBI" id="CHEBI:58905"/>
        <dbReference type="ChEBI" id="CHEBI:132124"/>
        <dbReference type="EC" id="1.8.5.8"/>
    </reaction>
    <physiologicalReaction direction="left-to-right" evidence="11">
        <dbReference type="Rhea" id="RHEA:55157"/>
    </physiologicalReaction>
</comment>
<evidence type="ECO:0000313" key="18">
    <source>
        <dbReference type="EMBL" id="KAF7996423.1"/>
    </source>
</evidence>
<dbReference type="InterPro" id="IPR015904">
    <property type="entry name" value="Sulphide_quinone_reductase"/>
</dbReference>
<dbReference type="FunFam" id="3.50.50.60:FF:000034">
    <property type="entry name" value="sulfide:quinone oxidoreductase, mitochondrial"/>
    <property type="match status" value="1"/>
</dbReference>
<evidence type="ECO:0000256" key="16">
    <source>
        <dbReference type="ARBA" id="ARBA00082958"/>
    </source>
</evidence>
<comment type="function">
    <text evidence="12">Catalyzes the oxidation of hydrogen sulfide with the help of a quinone, such as ubiquinone-10, giving rise to thiosulfate and ultimately to sulfane (molecular sulfur) atoms. Requires an additional electron acceptor; can use sulfite, sulfide or cyanide (in vitro). It is believed the in vivo electron acceptor is glutathione.</text>
</comment>
<evidence type="ECO:0000313" key="19">
    <source>
        <dbReference type="Proteomes" id="UP000639338"/>
    </source>
</evidence>
<evidence type="ECO:0000256" key="5">
    <source>
        <dbReference type="ARBA" id="ARBA00022827"/>
    </source>
</evidence>
<accession>A0A835CWJ5</accession>
<dbReference type="Proteomes" id="UP000639338">
    <property type="component" value="Unassembled WGS sequence"/>
</dbReference>
<keyword evidence="5" id="KW-0274">FAD</keyword>
<name>A0A835CWJ5_APHGI</name>
<protein>
    <recommendedName>
        <fullName evidence="15">Sulfide:quinone oxidoreductase, mitochondrial</fullName>
        <ecNumber evidence="14">1.8.5.8</ecNumber>
    </recommendedName>
    <alternativeName>
        <fullName evidence="16">Sulfide quinone oxidoreductase</fullName>
    </alternativeName>
</protein>